<gene>
    <name evidence="2" type="ORF">CLAFUR5_08440</name>
</gene>
<dbReference type="KEGG" id="ffu:CLAFUR5_08440"/>
<feature type="region of interest" description="Disordered" evidence="1">
    <location>
        <begin position="1"/>
        <end position="26"/>
    </location>
</feature>
<evidence type="ECO:0000313" key="3">
    <source>
        <dbReference type="Proteomes" id="UP000756132"/>
    </source>
</evidence>
<dbReference type="AlphaFoldDB" id="A0A9Q8LCZ3"/>
<protein>
    <submittedName>
        <fullName evidence="2">Uncharacterized protein</fullName>
    </submittedName>
</protein>
<reference evidence="2" key="2">
    <citation type="journal article" date="2022" name="Microb. Genom.">
        <title>A chromosome-scale genome assembly of the tomato pathogen Cladosporium fulvum reveals a compartmentalized genome architecture and the presence of a dispensable chromosome.</title>
        <authorList>
            <person name="Zaccaron A.Z."/>
            <person name="Chen L.H."/>
            <person name="Samaras A."/>
            <person name="Stergiopoulos I."/>
        </authorList>
    </citation>
    <scope>NUCLEOTIDE SEQUENCE</scope>
    <source>
        <strain evidence="2">Race5_Kim</strain>
    </source>
</reference>
<evidence type="ECO:0000256" key="1">
    <source>
        <dbReference type="SAM" id="MobiDB-lite"/>
    </source>
</evidence>
<dbReference type="EMBL" id="CP090165">
    <property type="protein sequence ID" value="UJO15261.1"/>
    <property type="molecule type" value="Genomic_DNA"/>
</dbReference>
<accession>A0A9Q8LCZ3</accession>
<name>A0A9Q8LCZ3_PASFU</name>
<dbReference type="Proteomes" id="UP000756132">
    <property type="component" value="Chromosome 3"/>
</dbReference>
<dbReference type="RefSeq" id="XP_047759627.1">
    <property type="nucleotide sequence ID" value="XM_047907588.1"/>
</dbReference>
<keyword evidence="3" id="KW-1185">Reference proteome</keyword>
<evidence type="ECO:0000313" key="2">
    <source>
        <dbReference type="EMBL" id="UJO15261.1"/>
    </source>
</evidence>
<dbReference type="GeneID" id="71988318"/>
<organism evidence="2 3">
    <name type="scientific">Passalora fulva</name>
    <name type="common">Tomato leaf mold</name>
    <name type="synonym">Cladosporium fulvum</name>
    <dbReference type="NCBI Taxonomy" id="5499"/>
    <lineage>
        <taxon>Eukaryota</taxon>
        <taxon>Fungi</taxon>
        <taxon>Dikarya</taxon>
        <taxon>Ascomycota</taxon>
        <taxon>Pezizomycotina</taxon>
        <taxon>Dothideomycetes</taxon>
        <taxon>Dothideomycetidae</taxon>
        <taxon>Mycosphaerellales</taxon>
        <taxon>Mycosphaerellaceae</taxon>
        <taxon>Fulvia</taxon>
    </lineage>
</organism>
<reference evidence="2" key="1">
    <citation type="submission" date="2021-12" db="EMBL/GenBank/DDBJ databases">
        <authorList>
            <person name="Zaccaron A."/>
            <person name="Stergiopoulos I."/>
        </authorList>
    </citation>
    <scope>NUCLEOTIDE SEQUENCE</scope>
    <source>
        <strain evidence="2">Race5_Kim</strain>
    </source>
</reference>
<proteinExistence type="predicted"/>
<sequence length="116" mass="12817">MSHVLTLPQNEPPTTPPHDAGESAQTKAATHLEHLARSFTAAINARDFNPESVGWSFLSTILNVVMAHPPAGHDKPISRDVFRQRLQHYAESSPTFHERVIDVTAQVDRYCMTGGC</sequence>